<dbReference type="EMBL" id="QQZK01000027">
    <property type="protein sequence ID" value="KAF5102812.1"/>
    <property type="molecule type" value="Genomic_DNA"/>
</dbReference>
<gene>
    <name evidence="2" type="ORF">DV451_001702</name>
</gene>
<dbReference type="Proteomes" id="UP000750522">
    <property type="component" value="Unassembled WGS sequence"/>
</dbReference>
<evidence type="ECO:0000256" key="1">
    <source>
        <dbReference type="SAM" id="MobiDB-lite"/>
    </source>
</evidence>
<accession>A0A9P5G8E1</accession>
<comment type="caution">
    <text evidence="2">The sequence shown here is derived from an EMBL/GenBank/DDBJ whole genome shotgun (WGS) entry which is preliminary data.</text>
</comment>
<name>A0A9P5G8E1_GEOCN</name>
<dbReference type="AlphaFoldDB" id="A0A9P5G8E1"/>
<sequence>MDNDTPSPPRDSNESTRNVAIMMQGESHLQDLDQLEDMYLTARAEKQLSMWYPYLLERDKLFSFLFSSEPNKQYDKALTLQKRAFQPTKSPQEDWSAFVNDVWKHLAPFRSQGIAPVQYELMLEPHFTEHEWARIYGDIAQFYVKPERRRYLCSRLLRQYTIHCYPLEARIRDFARDDLAEDIEVYATSRKKFETLMLDLLALNVYCHYYRLLDIVKRWTPEERKEFFTRKDYLNEFGAPNYKRITEQTVTEAVNFLVKIAIDRTFLRKRHRDPTSESTDRRPKHGKASPHRTELTTPSQAPLCRTKKYVTYFKSYGKWVSSRALRDLMNSHWNSEAEPRNFQPFKLPYEGRPLRPTTQEREHRTNKKLCYDCGNHKKDDGKACSWHPLYDDVRRDNGTIPGVDPRSLADSKKASALTSYALEHPIPDSEREVPPFHSATHEFFPTWLKK</sequence>
<reference evidence="2" key="1">
    <citation type="journal article" date="2020" name="Front. Microbiol.">
        <title>Phenotypic and Genetic Characterization of the Cheese Ripening Yeast Geotrichum candidum.</title>
        <authorList>
            <person name="Perkins V."/>
            <person name="Vignola S."/>
            <person name="Lessard M.H."/>
            <person name="Plante P.L."/>
            <person name="Corbeil J."/>
            <person name="Dugat-Bony E."/>
            <person name="Frenette M."/>
            <person name="Labrie S."/>
        </authorList>
    </citation>
    <scope>NUCLEOTIDE SEQUENCE</scope>
    <source>
        <strain evidence="2">LMA-70</strain>
    </source>
</reference>
<protein>
    <submittedName>
        <fullName evidence="2">Uncharacterized protein</fullName>
    </submittedName>
</protein>
<evidence type="ECO:0000313" key="3">
    <source>
        <dbReference type="Proteomes" id="UP000750522"/>
    </source>
</evidence>
<evidence type="ECO:0000313" key="2">
    <source>
        <dbReference type="EMBL" id="KAF5102812.1"/>
    </source>
</evidence>
<feature type="region of interest" description="Disordered" evidence="1">
    <location>
        <begin position="270"/>
        <end position="300"/>
    </location>
</feature>
<reference evidence="2" key="2">
    <citation type="submission" date="2020-01" db="EMBL/GenBank/DDBJ databases">
        <authorList>
            <person name="Perkins V."/>
            <person name="Lessard M.-H."/>
            <person name="Dugat-Bony E."/>
            <person name="Frenette M."/>
            <person name="Labrie S."/>
        </authorList>
    </citation>
    <scope>NUCLEOTIDE SEQUENCE</scope>
    <source>
        <strain evidence="2">LMA-70</strain>
    </source>
</reference>
<proteinExistence type="predicted"/>
<organism evidence="2 3">
    <name type="scientific">Geotrichum candidum</name>
    <name type="common">Oospora lactis</name>
    <name type="synonym">Dipodascus geotrichum</name>
    <dbReference type="NCBI Taxonomy" id="1173061"/>
    <lineage>
        <taxon>Eukaryota</taxon>
        <taxon>Fungi</taxon>
        <taxon>Dikarya</taxon>
        <taxon>Ascomycota</taxon>
        <taxon>Saccharomycotina</taxon>
        <taxon>Dipodascomycetes</taxon>
        <taxon>Dipodascales</taxon>
        <taxon>Dipodascaceae</taxon>
        <taxon>Geotrichum</taxon>
    </lineage>
</organism>